<dbReference type="AlphaFoldDB" id="A0A0A1U2I4"/>
<dbReference type="PANTHER" id="PTHR14614">
    <property type="entry name" value="HEPATOCELLULAR CARCINOMA-ASSOCIATED ANTIGEN"/>
    <property type="match status" value="1"/>
</dbReference>
<dbReference type="VEuPathDB" id="AmoebaDB:EIN_226450"/>
<keyword evidence="2" id="KW-1185">Reference proteome</keyword>
<dbReference type="Pfam" id="PF10294">
    <property type="entry name" value="Methyltransf_16"/>
    <property type="match status" value="1"/>
</dbReference>
<dbReference type="Gene3D" id="3.40.50.150">
    <property type="entry name" value="Vaccinia Virus protein VP39"/>
    <property type="match status" value="1"/>
</dbReference>
<protein>
    <recommendedName>
        <fullName evidence="3">Methyltransferase domain-containing protein</fullName>
    </recommendedName>
</protein>
<organism evidence="1 2">
    <name type="scientific">Entamoeba invadens IP1</name>
    <dbReference type="NCBI Taxonomy" id="370355"/>
    <lineage>
        <taxon>Eukaryota</taxon>
        <taxon>Amoebozoa</taxon>
        <taxon>Evosea</taxon>
        <taxon>Archamoebae</taxon>
        <taxon>Mastigamoebida</taxon>
        <taxon>Entamoebidae</taxon>
        <taxon>Entamoeba</taxon>
    </lineage>
</organism>
<accession>A0A0A1U2I4</accession>
<dbReference type="InterPro" id="IPR029063">
    <property type="entry name" value="SAM-dependent_MTases_sf"/>
</dbReference>
<dbReference type="EMBL" id="KB206756">
    <property type="protein sequence ID" value="ELP88272.1"/>
    <property type="molecule type" value="Genomic_DNA"/>
</dbReference>
<evidence type="ECO:0000313" key="2">
    <source>
        <dbReference type="Proteomes" id="UP000014680"/>
    </source>
</evidence>
<dbReference type="OrthoDB" id="46564at2759"/>
<name>A0A0A1U2I4_ENTIV</name>
<dbReference type="RefSeq" id="XP_004255043.1">
    <property type="nucleotide sequence ID" value="XM_004254995.1"/>
</dbReference>
<evidence type="ECO:0008006" key="3">
    <source>
        <dbReference type="Google" id="ProtNLM"/>
    </source>
</evidence>
<dbReference type="GeneID" id="14887357"/>
<reference evidence="1 2" key="1">
    <citation type="submission" date="2012-10" db="EMBL/GenBank/DDBJ databases">
        <authorList>
            <person name="Zafar N."/>
            <person name="Inman J."/>
            <person name="Hall N."/>
            <person name="Lorenzi H."/>
            <person name="Caler E."/>
        </authorList>
    </citation>
    <scope>NUCLEOTIDE SEQUENCE [LARGE SCALE GENOMIC DNA]</scope>
    <source>
        <strain evidence="1 2">IP1</strain>
    </source>
</reference>
<proteinExistence type="predicted"/>
<evidence type="ECO:0000313" key="1">
    <source>
        <dbReference type="EMBL" id="ELP88272.1"/>
    </source>
</evidence>
<dbReference type="SUPFAM" id="SSF53335">
    <property type="entry name" value="S-adenosyl-L-methionine-dependent methyltransferases"/>
    <property type="match status" value="1"/>
</dbReference>
<gene>
    <name evidence="1" type="ORF">EIN_226450</name>
</gene>
<dbReference type="KEGG" id="eiv:EIN_226450"/>
<sequence>MEFEGLSIFDHFEFHDEEYIVQRKGESEYKVVIKTLSKDTRQLDDCLGRTLWDGEKYLGDYLMQENVTNKRILEVGAGVGYASFCCRGAKEVIMSDFRDNILKVQCENIEMNKNVIQNVFSQKIDWNNPVDIGEFDLIVGSEIIYDKTIVKPLFNTIQKYLKKDGKCIIFNQIGRFLNCETQFNEEVSKNNFCVDVKTFGDVSSVLSSYKRFTLTKP</sequence>
<dbReference type="InterPro" id="IPR019410">
    <property type="entry name" value="Methyltransf_16"/>
</dbReference>
<dbReference type="Proteomes" id="UP000014680">
    <property type="component" value="Unassembled WGS sequence"/>
</dbReference>
<dbReference type="PANTHER" id="PTHR14614:SF132">
    <property type="entry name" value="PROTEIN-LYSINE METHYLTRANSFERASE C42C1.13"/>
    <property type="match status" value="1"/>
</dbReference>